<name>A0AB33A8H8_9MYCO</name>
<keyword evidence="2" id="KW-1133">Transmembrane helix</keyword>
<dbReference type="EMBL" id="CP004374">
    <property type="protein sequence ID" value="AGM28127.1"/>
    <property type="molecule type" value="Genomic_DNA"/>
</dbReference>
<feature type="compositionally biased region" description="Pro residues" evidence="1">
    <location>
        <begin position="99"/>
        <end position="119"/>
    </location>
</feature>
<dbReference type="RefSeq" id="WP_016342201.1">
    <property type="nucleotide sequence ID" value="NC_021282.1"/>
</dbReference>
<feature type="region of interest" description="Disordered" evidence="1">
    <location>
        <begin position="93"/>
        <end position="119"/>
    </location>
</feature>
<evidence type="ECO:0000313" key="5">
    <source>
        <dbReference type="Proteomes" id="UP000013961"/>
    </source>
</evidence>
<dbReference type="InterPro" id="IPR007969">
    <property type="entry name" value="DUF732"/>
</dbReference>
<reference evidence="4 5" key="1">
    <citation type="journal article" date="2013" name="Genome Announc.">
        <title>Complete Genome Sequence of Mycobacterium massiliense Clinical Strain Asan 50594, Belonging to the Type II Genotype.</title>
        <authorList>
            <person name="Kim B.J."/>
            <person name="Kim B.R."/>
            <person name="Hong S.H."/>
            <person name="Seok S.H."/>
            <person name="Kook Y.H."/>
            <person name="Kim B.J."/>
        </authorList>
    </citation>
    <scope>NUCLEOTIDE SEQUENCE [LARGE SCALE GENOMIC DNA]</scope>
    <source>
        <strain evidence="4 5">50594</strain>
    </source>
</reference>
<evidence type="ECO:0000256" key="1">
    <source>
        <dbReference type="SAM" id="MobiDB-lite"/>
    </source>
</evidence>
<feature type="compositionally biased region" description="Acidic residues" evidence="1">
    <location>
        <begin position="29"/>
        <end position="39"/>
    </location>
</feature>
<feature type="region of interest" description="Disordered" evidence="1">
    <location>
        <begin position="1"/>
        <end position="42"/>
    </location>
</feature>
<dbReference type="AlphaFoldDB" id="A0AB33A8H8"/>
<sequence length="211" mass="22178">MEEQEPTMVSPTALAETGVVETAPTAWSETEEIEEPEPYDDPRRRNWLISGVIFAATAAVAALAAGGGYVFIQQDRAETSTAATAAPPPPVISSSVLLPPTPIPPVPPKALQPPPTTLLAPQPPADEVGFIASIQSLDHYAITCARCAQDAIKVGYRACRGFDTGGSVAAINAVKSAYNSDSDNSDYYATLFAQYASVHLCPQHQGEIGPI</sequence>
<gene>
    <name evidence="4" type="ORF">MASS_1525</name>
</gene>
<feature type="transmembrane region" description="Helical" evidence="2">
    <location>
        <begin position="47"/>
        <end position="72"/>
    </location>
</feature>
<dbReference type="KEGG" id="mabb:MASS_1525"/>
<evidence type="ECO:0000259" key="3">
    <source>
        <dbReference type="Pfam" id="PF05305"/>
    </source>
</evidence>
<proteinExistence type="predicted"/>
<dbReference type="Proteomes" id="UP000013961">
    <property type="component" value="Chromosome"/>
</dbReference>
<keyword evidence="2" id="KW-0812">Transmembrane</keyword>
<accession>A0AB33A8H8</accession>
<keyword evidence="2" id="KW-0472">Membrane</keyword>
<feature type="domain" description="DUF732" evidence="3">
    <location>
        <begin position="130"/>
        <end position="203"/>
    </location>
</feature>
<protein>
    <recommendedName>
        <fullName evidence="3">DUF732 domain-containing protein</fullName>
    </recommendedName>
</protein>
<organism evidence="4 5">
    <name type="scientific">Mycobacteroides abscessus subsp. bolletii 50594</name>
    <dbReference type="NCBI Taxonomy" id="1303024"/>
    <lineage>
        <taxon>Bacteria</taxon>
        <taxon>Bacillati</taxon>
        <taxon>Actinomycetota</taxon>
        <taxon>Actinomycetes</taxon>
        <taxon>Mycobacteriales</taxon>
        <taxon>Mycobacteriaceae</taxon>
        <taxon>Mycobacteroides</taxon>
        <taxon>Mycobacteroides abscessus</taxon>
    </lineage>
</organism>
<evidence type="ECO:0000313" key="4">
    <source>
        <dbReference type="EMBL" id="AGM28127.1"/>
    </source>
</evidence>
<evidence type="ECO:0000256" key="2">
    <source>
        <dbReference type="SAM" id="Phobius"/>
    </source>
</evidence>
<dbReference type="Pfam" id="PF05305">
    <property type="entry name" value="DUF732"/>
    <property type="match status" value="1"/>
</dbReference>